<organism evidence="5">
    <name type="scientific">Darwinula stevensoni</name>
    <dbReference type="NCBI Taxonomy" id="69355"/>
    <lineage>
        <taxon>Eukaryota</taxon>
        <taxon>Metazoa</taxon>
        <taxon>Ecdysozoa</taxon>
        <taxon>Arthropoda</taxon>
        <taxon>Crustacea</taxon>
        <taxon>Oligostraca</taxon>
        <taxon>Ostracoda</taxon>
        <taxon>Podocopa</taxon>
        <taxon>Podocopida</taxon>
        <taxon>Darwinulocopina</taxon>
        <taxon>Darwinuloidea</taxon>
        <taxon>Darwinulidae</taxon>
        <taxon>Darwinula</taxon>
    </lineage>
</organism>
<keyword evidence="2 4" id="KW-0732">Signal</keyword>
<dbReference type="InterPro" id="IPR050328">
    <property type="entry name" value="Dev_Immune_Receptor"/>
</dbReference>
<dbReference type="PANTHER" id="PTHR24373:SF378">
    <property type="entry name" value="FI03225P-RELATED"/>
    <property type="match status" value="1"/>
</dbReference>
<dbReference type="GO" id="GO:0031012">
    <property type="term" value="C:extracellular matrix"/>
    <property type="evidence" value="ECO:0007669"/>
    <property type="project" value="TreeGrafter"/>
</dbReference>
<dbReference type="EMBL" id="CAJPEV010000038">
    <property type="protein sequence ID" value="CAG0879331.1"/>
    <property type="molecule type" value="Genomic_DNA"/>
</dbReference>
<dbReference type="AlphaFoldDB" id="A0A7R8WYF6"/>
<dbReference type="InterPro" id="IPR032675">
    <property type="entry name" value="LRR_dom_sf"/>
</dbReference>
<reference evidence="5" key="1">
    <citation type="submission" date="2020-11" db="EMBL/GenBank/DDBJ databases">
        <authorList>
            <person name="Tran Van P."/>
        </authorList>
    </citation>
    <scope>NUCLEOTIDE SEQUENCE</scope>
</reference>
<dbReference type="Proteomes" id="UP000677054">
    <property type="component" value="Unassembled WGS sequence"/>
</dbReference>
<sequence>MQMNWMWAVALVFSGVAPAWAQYPCPNASDIAPCTCDQTSSNELNMDCSSVRDAGELISIFKNSHFPFKSFNVFTAHECNVEFLSENNFGDVTFQEMYFNNCKIERVDRAAFSGMENTLRRLSFFYNKIVEFPFAAILNRMAKLEMLDLGGNAILELPDLDCYPSMTELHLYRNQISTLQDFAFKNCPSLQKLFLGGNPMTSLETYAFHGLLNLVTLSFRENSLGIIKGGSIVIPSADLELLDFTDSTKLVTIEQCAFVDPPNCDPMFPPPMGVSGNADLLFTNGLIDELDEDIFKSVLDKLYDGRGYLNLTGNPIKCDETMAWVICGEVDYLDTLIGSCCCGGPNFQDLPGLYPC</sequence>
<evidence type="ECO:0000256" key="1">
    <source>
        <dbReference type="ARBA" id="ARBA00022614"/>
    </source>
</evidence>
<keyword evidence="3" id="KW-0677">Repeat</keyword>
<dbReference type="PROSITE" id="PS51450">
    <property type="entry name" value="LRR"/>
    <property type="match status" value="1"/>
</dbReference>
<proteinExistence type="predicted"/>
<feature type="signal peptide" evidence="4">
    <location>
        <begin position="1"/>
        <end position="21"/>
    </location>
</feature>
<dbReference type="InterPro" id="IPR001611">
    <property type="entry name" value="Leu-rich_rpt"/>
</dbReference>
<dbReference type="Pfam" id="PF13855">
    <property type="entry name" value="LRR_8"/>
    <property type="match status" value="1"/>
</dbReference>
<dbReference type="OrthoDB" id="6345835at2759"/>
<keyword evidence="1" id="KW-0433">Leucine-rich repeat</keyword>
<name>A0A7R8WYF6_9CRUS</name>
<dbReference type="InterPro" id="IPR003591">
    <property type="entry name" value="Leu-rich_rpt_typical-subtyp"/>
</dbReference>
<feature type="chain" id="PRO_5036208920" description="Oplophorus-luciferin 2-monooxygenase non-catalytic subunit" evidence="4">
    <location>
        <begin position="22"/>
        <end position="356"/>
    </location>
</feature>
<dbReference type="Gene3D" id="3.80.10.10">
    <property type="entry name" value="Ribonuclease Inhibitor"/>
    <property type="match status" value="1"/>
</dbReference>
<keyword evidence="6" id="KW-1185">Reference proteome</keyword>
<dbReference type="SUPFAM" id="SSF52058">
    <property type="entry name" value="L domain-like"/>
    <property type="match status" value="1"/>
</dbReference>
<accession>A0A7R8WYF6</accession>
<evidence type="ECO:0000256" key="3">
    <source>
        <dbReference type="ARBA" id="ARBA00022737"/>
    </source>
</evidence>
<evidence type="ECO:0000256" key="4">
    <source>
        <dbReference type="SAM" id="SignalP"/>
    </source>
</evidence>
<gene>
    <name evidence="5" type="ORF">DSTB1V02_LOCUS537</name>
</gene>
<dbReference type="EMBL" id="LR899555">
    <property type="protein sequence ID" value="CAD7240516.1"/>
    <property type="molecule type" value="Genomic_DNA"/>
</dbReference>
<dbReference type="GO" id="GO:0005615">
    <property type="term" value="C:extracellular space"/>
    <property type="evidence" value="ECO:0007669"/>
    <property type="project" value="TreeGrafter"/>
</dbReference>
<dbReference type="SMART" id="SM00369">
    <property type="entry name" value="LRR_TYP"/>
    <property type="match status" value="3"/>
</dbReference>
<evidence type="ECO:0000313" key="6">
    <source>
        <dbReference type="Proteomes" id="UP000677054"/>
    </source>
</evidence>
<evidence type="ECO:0008006" key="7">
    <source>
        <dbReference type="Google" id="ProtNLM"/>
    </source>
</evidence>
<protein>
    <recommendedName>
        <fullName evidence="7">Oplophorus-luciferin 2-monooxygenase non-catalytic subunit</fullName>
    </recommendedName>
</protein>
<evidence type="ECO:0000313" key="5">
    <source>
        <dbReference type="EMBL" id="CAD7240516.1"/>
    </source>
</evidence>
<evidence type="ECO:0000256" key="2">
    <source>
        <dbReference type="ARBA" id="ARBA00022729"/>
    </source>
</evidence>
<dbReference type="PANTHER" id="PTHR24373">
    <property type="entry name" value="SLIT RELATED LEUCINE-RICH REPEAT NEURONAL PROTEIN"/>
    <property type="match status" value="1"/>
</dbReference>